<dbReference type="PANTHER" id="PTHR44757:SF2">
    <property type="entry name" value="BIOFILM ARCHITECTURE MAINTENANCE PROTEIN MBAA"/>
    <property type="match status" value="1"/>
</dbReference>
<dbReference type="InterPro" id="IPR052155">
    <property type="entry name" value="Biofilm_reg_signaling"/>
</dbReference>
<dbReference type="SMART" id="SM00267">
    <property type="entry name" value="GGDEF"/>
    <property type="match status" value="1"/>
</dbReference>
<dbReference type="PROSITE" id="PS50887">
    <property type="entry name" value="GGDEF"/>
    <property type="match status" value="1"/>
</dbReference>
<dbReference type="Gene3D" id="3.30.70.270">
    <property type="match status" value="1"/>
</dbReference>
<evidence type="ECO:0000313" key="3">
    <source>
        <dbReference type="EMBL" id="QKQ26687.1"/>
    </source>
</evidence>
<gene>
    <name evidence="3" type="ORF">HUE57_10650</name>
</gene>
<dbReference type="SMART" id="SM00052">
    <property type="entry name" value="EAL"/>
    <property type="match status" value="1"/>
</dbReference>
<dbReference type="PANTHER" id="PTHR44757">
    <property type="entry name" value="DIGUANYLATE CYCLASE DGCP"/>
    <property type="match status" value="1"/>
</dbReference>
<dbReference type="Proteomes" id="UP000509658">
    <property type="component" value="Chromosome"/>
</dbReference>
<dbReference type="EMBL" id="CP054491">
    <property type="protein sequence ID" value="QKQ26687.1"/>
    <property type="molecule type" value="Genomic_DNA"/>
</dbReference>
<dbReference type="InterPro" id="IPR043128">
    <property type="entry name" value="Rev_trsase/Diguanyl_cyclase"/>
</dbReference>
<dbReference type="InterPro" id="IPR001633">
    <property type="entry name" value="EAL_dom"/>
</dbReference>
<protein>
    <submittedName>
        <fullName evidence="3">EAL domain-containing protein</fullName>
    </submittedName>
</protein>
<dbReference type="NCBIfam" id="TIGR00254">
    <property type="entry name" value="GGDEF"/>
    <property type="match status" value="1"/>
</dbReference>
<keyword evidence="4" id="KW-1185">Reference proteome</keyword>
<sequence length="287" mass="31986">MVNDSLGHLFGDRLLQKVVDRLVTLVRAEDTVARLGGDEFIVLSDDLNKLDAIANIAAKLLDSFKPPFLLDEHEIHLGCSIGIALFPEDGNDGDQLIRAADTAMYRAKERGRNNYQYFSEEMATTAYDRLLMESALHSAIEQKELVVYYQPKINALTGKIVGAEALVRWVHPTLGFIPPIQFIPLAEESDLINQVGEFVLRTACSDAEMWRQSGYPLNNVAVNISVQQFVKQDLVSLVSTVLKECGMPAEMLELEITESALMRETERSLAMLVRLTELGAKIAIDDF</sequence>
<dbReference type="SUPFAM" id="SSF141868">
    <property type="entry name" value="EAL domain-like"/>
    <property type="match status" value="1"/>
</dbReference>
<name>A0A6N0HWP8_9GAMM</name>
<dbReference type="CDD" id="cd01948">
    <property type="entry name" value="EAL"/>
    <property type="match status" value="1"/>
</dbReference>
<feature type="domain" description="GGDEF" evidence="2">
    <location>
        <begin position="1"/>
        <end position="120"/>
    </location>
</feature>
<dbReference type="AlphaFoldDB" id="A0A6N0HWP8"/>
<dbReference type="InterPro" id="IPR029787">
    <property type="entry name" value="Nucleotide_cyclase"/>
</dbReference>
<dbReference type="KEGG" id="rev:HUE57_10650"/>
<dbReference type="Pfam" id="PF00990">
    <property type="entry name" value="GGDEF"/>
    <property type="match status" value="1"/>
</dbReference>
<dbReference type="SUPFAM" id="SSF55073">
    <property type="entry name" value="Nucleotide cyclase"/>
    <property type="match status" value="1"/>
</dbReference>
<dbReference type="Gene3D" id="3.20.20.450">
    <property type="entry name" value="EAL domain"/>
    <property type="match status" value="1"/>
</dbReference>
<dbReference type="InterPro" id="IPR000160">
    <property type="entry name" value="GGDEF_dom"/>
</dbReference>
<reference evidence="3 4" key="1">
    <citation type="submission" date="2020-05" db="EMBL/GenBank/DDBJ databases">
        <title>Horizontal transmission and recombination maintain forever young bacterial symbiont genomes.</title>
        <authorList>
            <person name="Russell S.L."/>
            <person name="Pepper-Tunick E."/>
            <person name="Svedberg J."/>
            <person name="Byrne A."/>
            <person name="Ruelas Castillo J."/>
            <person name="Vollmers C."/>
            <person name="Beinart R.A."/>
            <person name="Corbett-Detig R."/>
        </authorList>
    </citation>
    <scope>NUCLEOTIDE SEQUENCE [LARGE SCALE GENOMIC DNA]</scope>
    <source>
        <strain evidence="3">Santa_Monica_outfall</strain>
    </source>
</reference>
<evidence type="ECO:0000259" key="1">
    <source>
        <dbReference type="PROSITE" id="PS50883"/>
    </source>
</evidence>
<feature type="domain" description="EAL" evidence="1">
    <location>
        <begin position="129"/>
        <end position="287"/>
    </location>
</feature>
<evidence type="ECO:0000259" key="2">
    <source>
        <dbReference type="PROSITE" id="PS50887"/>
    </source>
</evidence>
<evidence type="ECO:0000313" key="4">
    <source>
        <dbReference type="Proteomes" id="UP000509658"/>
    </source>
</evidence>
<dbReference type="Pfam" id="PF00563">
    <property type="entry name" value="EAL"/>
    <property type="match status" value="1"/>
</dbReference>
<organism evidence="3 4">
    <name type="scientific">Candidatus Reidiella endopervernicosa</name>
    <dbReference type="NCBI Taxonomy" id="2738883"/>
    <lineage>
        <taxon>Bacteria</taxon>
        <taxon>Pseudomonadati</taxon>
        <taxon>Pseudomonadota</taxon>
        <taxon>Gammaproteobacteria</taxon>
        <taxon>Candidatus Reidiella</taxon>
    </lineage>
</organism>
<dbReference type="InterPro" id="IPR035919">
    <property type="entry name" value="EAL_sf"/>
</dbReference>
<dbReference type="CDD" id="cd01949">
    <property type="entry name" value="GGDEF"/>
    <property type="match status" value="1"/>
</dbReference>
<accession>A0A6N0HWP8</accession>
<proteinExistence type="predicted"/>
<dbReference type="PROSITE" id="PS50883">
    <property type="entry name" value="EAL"/>
    <property type="match status" value="1"/>
</dbReference>